<dbReference type="Proteomes" id="UP000285301">
    <property type="component" value="Unassembled WGS sequence"/>
</dbReference>
<feature type="compositionally biased region" description="Basic and acidic residues" evidence="6">
    <location>
        <begin position="40"/>
        <end position="49"/>
    </location>
</feature>
<dbReference type="InterPro" id="IPR008604">
    <property type="entry name" value="MAP7_fam"/>
</dbReference>
<name>A0A3S3S828_9ACAR</name>
<dbReference type="AlphaFoldDB" id="A0A3S3S828"/>
<feature type="compositionally biased region" description="Basic and acidic residues" evidence="6">
    <location>
        <begin position="261"/>
        <end position="284"/>
    </location>
</feature>
<dbReference type="GO" id="GO:0000226">
    <property type="term" value="P:microtubule cytoskeleton organization"/>
    <property type="evidence" value="ECO:0007669"/>
    <property type="project" value="InterPro"/>
</dbReference>
<keyword evidence="9" id="KW-1185">Reference proteome</keyword>
<dbReference type="PANTHER" id="PTHR15073">
    <property type="entry name" value="MICROTUBULE-ASSOCIATED PROTEIN"/>
    <property type="match status" value="1"/>
</dbReference>
<comment type="caution">
    <text evidence="8">The sequence shown here is derived from an EMBL/GenBank/DDBJ whole genome shotgun (WGS) entry which is preliminary data.</text>
</comment>
<evidence type="ECO:0000313" key="7">
    <source>
        <dbReference type="EMBL" id="RWS11764.1"/>
    </source>
</evidence>
<feature type="compositionally biased region" description="Basic and acidic residues" evidence="6">
    <location>
        <begin position="372"/>
        <end position="489"/>
    </location>
</feature>
<dbReference type="OrthoDB" id="6531360at2759"/>
<feature type="compositionally biased region" description="Basic and acidic residues" evidence="6">
    <location>
        <begin position="170"/>
        <end position="188"/>
    </location>
</feature>
<feature type="compositionally biased region" description="Low complexity" evidence="6">
    <location>
        <begin position="285"/>
        <end position="294"/>
    </location>
</feature>
<evidence type="ECO:0000313" key="8">
    <source>
        <dbReference type="EMBL" id="RWS11770.1"/>
    </source>
</evidence>
<dbReference type="EMBL" id="NCKU01001574">
    <property type="protein sequence ID" value="RWS11770.1"/>
    <property type="molecule type" value="Genomic_DNA"/>
</dbReference>
<evidence type="ECO:0000256" key="2">
    <source>
        <dbReference type="ARBA" id="ARBA00007525"/>
    </source>
</evidence>
<evidence type="ECO:0000256" key="4">
    <source>
        <dbReference type="ARBA" id="ARBA00023054"/>
    </source>
</evidence>
<keyword evidence="5" id="KW-0206">Cytoskeleton</keyword>
<dbReference type="STRING" id="1965070.A0A3S3S828"/>
<gene>
    <name evidence="7" type="ORF">B4U79_09107</name>
    <name evidence="8" type="ORF">B4U79_10456</name>
</gene>
<dbReference type="EMBL" id="NCKU01001575">
    <property type="protein sequence ID" value="RWS11764.1"/>
    <property type="molecule type" value="Genomic_DNA"/>
</dbReference>
<keyword evidence="3" id="KW-0963">Cytoplasm</keyword>
<feature type="region of interest" description="Disordered" evidence="6">
    <location>
        <begin position="106"/>
        <end position="294"/>
    </location>
</feature>
<reference evidence="8" key="2">
    <citation type="submission" date="2018-11" db="EMBL/GenBank/DDBJ databases">
        <title>Trombidioid mite genomics.</title>
        <authorList>
            <person name="Dong X."/>
        </authorList>
    </citation>
    <scope>NUCLEOTIDE SEQUENCE</scope>
    <source>
        <strain evidence="8">UoL-WK</strain>
    </source>
</reference>
<feature type="region of interest" description="Disordered" evidence="6">
    <location>
        <begin position="34"/>
        <end position="56"/>
    </location>
</feature>
<dbReference type="GO" id="GO:0015630">
    <property type="term" value="C:microtubule cytoskeleton"/>
    <property type="evidence" value="ECO:0007669"/>
    <property type="project" value="InterPro"/>
</dbReference>
<feature type="region of interest" description="Disordered" evidence="6">
    <location>
        <begin position="372"/>
        <end position="537"/>
    </location>
</feature>
<feature type="compositionally biased region" description="Polar residues" evidence="6">
    <location>
        <begin position="106"/>
        <end position="151"/>
    </location>
</feature>
<organism evidence="8 9">
    <name type="scientific">Dinothrombium tinctorium</name>
    <dbReference type="NCBI Taxonomy" id="1965070"/>
    <lineage>
        <taxon>Eukaryota</taxon>
        <taxon>Metazoa</taxon>
        <taxon>Ecdysozoa</taxon>
        <taxon>Arthropoda</taxon>
        <taxon>Chelicerata</taxon>
        <taxon>Arachnida</taxon>
        <taxon>Acari</taxon>
        <taxon>Acariformes</taxon>
        <taxon>Trombidiformes</taxon>
        <taxon>Prostigmata</taxon>
        <taxon>Anystina</taxon>
        <taxon>Parasitengona</taxon>
        <taxon>Trombidioidea</taxon>
        <taxon>Trombidiidae</taxon>
        <taxon>Dinothrombium</taxon>
    </lineage>
</organism>
<feature type="compositionally biased region" description="Basic residues" evidence="6">
    <location>
        <begin position="152"/>
        <end position="161"/>
    </location>
</feature>
<evidence type="ECO:0000256" key="3">
    <source>
        <dbReference type="ARBA" id="ARBA00022490"/>
    </source>
</evidence>
<feature type="compositionally biased region" description="Polar residues" evidence="6">
    <location>
        <begin position="508"/>
        <end position="530"/>
    </location>
</feature>
<dbReference type="InterPro" id="IPR051483">
    <property type="entry name" value="MAP7_domain-containing"/>
</dbReference>
<proteinExistence type="inferred from homology"/>
<comment type="similarity">
    <text evidence="2">Belongs to the MAP7 family.</text>
</comment>
<evidence type="ECO:0000256" key="5">
    <source>
        <dbReference type="ARBA" id="ARBA00023212"/>
    </source>
</evidence>
<accession>A0A3S3S828</accession>
<evidence type="ECO:0000313" key="9">
    <source>
        <dbReference type="Proteomes" id="UP000285301"/>
    </source>
</evidence>
<sequence>MTRSLVWLPTFGRRHHPELVPVLPRDRDVFGTSMSSSARFADRSDEKKVTPKNGGHKRAISMTRLDQLSKPRQRYLEETLRTRNTAANSNSGENCMVCRSMYNLPTRSSSGLQASSKKGLSTTKERSLTSPTRPVSSLSGASEQSNSSSVRMRTHVARKPRPVSIAACASEKKTESSKEDKTSNKKTTESPQLRPTRAPSAGASPRLPLSQSDKDLKSSSPKPPPPRKPAHVKAAAAARKSAKQQQQTESEQKQQNQTPTKKPEKDIKQVSDKKIKSETKKAENVESSVESSVELNVETSAEIVNNDVDLKKNDEIKDETLGDLKQKSDEIVELKVDSKEENLDDSSLMTDSTTSLKKELTEEEYKKLMMEKRRLAREQAEKEAELRRQKEEEERKAEEERQRKLEEEQRLFEEEQKRLAEEYRKAEEEKLQKAIEEQKMREEEERKKREEETRLRLEREEQEMKAREEAERARIELEERLRKDEEERLARKKRVEAIMSRTRKTPGKNISPNSEGSHTPELQSNDSRNASPEKIREEKKSIDNILDLPNEEHVVITSVSHAKNSELNSELEKDKVLNQQQSSSYMNGKHTPPQTLSSLIQDAAVDSVSQFAAINSTSKTDSQLSADEDIIRNLNSSDNSSYDQLIANQSITSMNPSSNVIFDDKLRQNPDDVNSNIVHGNTFVAFEGQVTSAAMNIGNQEQKFTDLLS</sequence>
<evidence type="ECO:0000256" key="6">
    <source>
        <dbReference type="SAM" id="MobiDB-lite"/>
    </source>
</evidence>
<feature type="compositionally biased region" description="Low complexity" evidence="6">
    <location>
        <begin position="232"/>
        <end position="260"/>
    </location>
</feature>
<dbReference type="PANTHER" id="PTHR15073:SF1">
    <property type="entry name" value="RETICULOCYTE-BINDING PROTEIN HOMOLOG 2A"/>
    <property type="match status" value="1"/>
</dbReference>
<keyword evidence="4" id="KW-0175">Coiled coil</keyword>
<comment type="subcellular location">
    <subcellularLocation>
        <location evidence="1">Cytoplasm</location>
        <location evidence="1">Cytoskeleton</location>
    </subcellularLocation>
</comment>
<evidence type="ECO:0000256" key="1">
    <source>
        <dbReference type="ARBA" id="ARBA00004245"/>
    </source>
</evidence>
<dbReference type="Pfam" id="PF05672">
    <property type="entry name" value="MAP7"/>
    <property type="match status" value="1"/>
</dbReference>
<protein>
    <submittedName>
        <fullName evidence="8">Ensconsin-like isoform X3</fullName>
    </submittedName>
</protein>
<reference evidence="8 9" key="1">
    <citation type="journal article" date="2018" name="Gigascience">
        <title>Genomes of trombidid mites reveal novel predicted allergens and laterally-transferred genes associated with secondary metabolism.</title>
        <authorList>
            <person name="Dong X."/>
            <person name="Chaisiri K."/>
            <person name="Xia D."/>
            <person name="Armstrong S.D."/>
            <person name="Fang Y."/>
            <person name="Donnelly M.J."/>
            <person name="Kadowaki T."/>
            <person name="McGarry J.W."/>
            <person name="Darby A.C."/>
            <person name="Makepeace B.L."/>
        </authorList>
    </citation>
    <scope>NUCLEOTIDE SEQUENCE [LARGE SCALE GENOMIC DNA]</scope>
    <source>
        <strain evidence="8">UoL-WK</strain>
    </source>
</reference>